<dbReference type="RefSeq" id="WP_040904187.1">
    <property type="nucleotide sequence ID" value="NZ_LT962942.1"/>
</dbReference>
<evidence type="ECO:0000313" key="1">
    <source>
        <dbReference type="EMBL" id="SOR81684.1"/>
    </source>
</evidence>
<name>A0A2N9BEB5_STRCX</name>
<dbReference type="OrthoDB" id="4828169at2"/>
<organism evidence="1 2">
    <name type="scientific">Streptomyces chartreusis NRRL 3882</name>
    <dbReference type="NCBI Taxonomy" id="1079985"/>
    <lineage>
        <taxon>Bacteria</taxon>
        <taxon>Bacillati</taxon>
        <taxon>Actinomycetota</taxon>
        <taxon>Actinomycetes</taxon>
        <taxon>Kitasatosporales</taxon>
        <taxon>Streptomycetaceae</taxon>
        <taxon>Streptomyces</taxon>
    </lineage>
</organism>
<proteinExistence type="predicted"/>
<evidence type="ECO:0000313" key="2">
    <source>
        <dbReference type="Proteomes" id="UP000235464"/>
    </source>
</evidence>
<accession>A0A2N9BEB5</accession>
<sequence length="99" mass="11256">MSKGSDLQVDFHLLSTSAKQLRDIRDEFNGLGEWKKDVRAVVGDARVQEAMGDFVDNWDKNRKRLIKEIEEVGEMVETTRDAFKGLDDDLANATKGKKK</sequence>
<protein>
    <recommendedName>
        <fullName evidence="3">WXG100 family type VII secretion target</fullName>
    </recommendedName>
</protein>
<dbReference type="AlphaFoldDB" id="A0A2N9BEB5"/>
<evidence type="ECO:0008006" key="3">
    <source>
        <dbReference type="Google" id="ProtNLM"/>
    </source>
</evidence>
<dbReference type="EMBL" id="LT963352">
    <property type="protein sequence ID" value="SOR81684.1"/>
    <property type="molecule type" value="Genomic_DNA"/>
</dbReference>
<keyword evidence="2" id="KW-1185">Reference proteome</keyword>
<reference evidence="2" key="1">
    <citation type="submission" date="2017-11" db="EMBL/GenBank/DDBJ databases">
        <authorList>
            <person name="Wibberg D."/>
        </authorList>
    </citation>
    <scope>NUCLEOTIDE SEQUENCE [LARGE SCALE GENOMIC DNA]</scope>
</reference>
<gene>
    <name evidence="1" type="ORF">SCNRRL3882_5136</name>
</gene>
<dbReference type="Proteomes" id="UP000235464">
    <property type="component" value="Chromosome I"/>
</dbReference>